<protein>
    <submittedName>
        <fullName evidence="1">Uncharacterized protein</fullName>
    </submittedName>
</protein>
<proteinExistence type="predicted"/>
<reference evidence="1" key="1">
    <citation type="journal article" date="2020" name="Nature">
        <title>Giant virus diversity and host interactions through global metagenomics.</title>
        <authorList>
            <person name="Schulz F."/>
            <person name="Roux S."/>
            <person name="Paez-Espino D."/>
            <person name="Jungbluth S."/>
            <person name="Walsh D.A."/>
            <person name="Denef V.J."/>
            <person name="McMahon K.D."/>
            <person name="Konstantinidis K.T."/>
            <person name="Eloe-Fadrosh E.A."/>
            <person name="Kyrpides N.C."/>
            <person name="Woyke T."/>
        </authorList>
    </citation>
    <scope>NUCLEOTIDE SEQUENCE</scope>
    <source>
        <strain evidence="1">GVMAG-M-3300009151-50</strain>
    </source>
</reference>
<organism evidence="1">
    <name type="scientific">viral metagenome</name>
    <dbReference type="NCBI Taxonomy" id="1070528"/>
    <lineage>
        <taxon>unclassified sequences</taxon>
        <taxon>metagenomes</taxon>
        <taxon>organismal metagenomes</taxon>
    </lineage>
</organism>
<dbReference type="EMBL" id="MN738912">
    <property type="protein sequence ID" value="QHT30793.1"/>
    <property type="molecule type" value="Genomic_DNA"/>
</dbReference>
<name>A0A6C0EQK7_9ZZZZ</name>
<evidence type="ECO:0000313" key="1">
    <source>
        <dbReference type="EMBL" id="QHT30793.1"/>
    </source>
</evidence>
<dbReference type="AlphaFoldDB" id="A0A6C0EQK7"/>
<sequence length="105" mass="12527">MYVANKFQAYKANEIEVFIQRFNESALTWSDVLTLDYFYYHHTADYDGGLSFFDRLDKKLGRFHTNWDIKGFKKIVRNSDNPVGVYEDIVKYLLDNQNEINYYGT</sequence>
<accession>A0A6C0EQK7</accession>